<dbReference type="EMBL" id="CP080467">
    <property type="protein sequence ID" value="UNO48374.1"/>
    <property type="molecule type" value="Genomic_DNA"/>
</dbReference>
<keyword evidence="3" id="KW-1185">Reference proteome</keyword>
<feature type="region of interest" description="Disordered" evidence="1">
    <location>
        <begin position="38"/>
        <end position="60"/>
    </location>
</feature>
<dbReference type="AlphaFoldDB" id="A0A9E6ZMP6"/>
<protein>
    <submittedName>
        <fullName evidence="2">Uncharacterized protein</fullName>
    </submittedName>
</protein>
<sequence>MRKMQISVVKLEYGEAAIHELAQHFLDRLIYVEQNLNYNHSDDDPLTHDGASGETPRMPE</sequence>
<dbReference type="RefSeq" id="WP_161624361.1">
    <property type="nucleotide sequence ID" value="NZ_AURB01000141.1"/>
</dbReference>
<reference evidence="3" key="1">
    <citation type="journal article" date="2022" name="G3 (Bethesda)">
        <title>Unveiling the complete genome sequence of Alicyclobacillus acidoterrestris DSM 3922T, a taint-producing strain.</title>
        <authorList>
            <person name="Leonardo I.C."/>
            <person name="Barreto Crespo M.T."/>
            <person name="Gaspar F.B."/>
        </authorList>
    </citation>
    <scope>NUCLEOTIDE SEQUENCE [LARGE SCALE GENOMIC DNA]</scope>
    <source>
        <strain evidence="3">DSM 3922</strain>
    </source>
</reference>
<dbReference type="Proteomes" id="UP000829401">
    <property type="component" value="Chromosome"/>
</dbReference>
<dbReference type="KEGG" id="aaco:K1I37_17140"/>
<gene>
    <name evidence="2" type="ORF">K1I37_17140</name>
</gene>
<organism evidence="2 3">
    <name type="scientific">Alicyclobacillus acidoterrestris (strain ATCC 49025 / DSM 3922 / CIP 106132 / NCIMB 13137 / GD3B)</name>
    <dbReference type="NCBI Taxonomy" id="1356854"/>
    <lineage>
        <taxon>Bacteria</taxon>
        <taxon>Bacillati</taxon>
        <taxon>Bacillota</taxon>
        <taxon>Bacilli</taxon>
        <taxon>Bacillales</taxon>
        <taxon>Alicyclobacillaceae</taxon>
        <taxon>Alicyclobacillus</taxon>
    </lineage>
</organism>
<proteinExistence type="predicted"/>
<name>A0A9E6ZMP6_ALIAG</name>
<accession>A0A9E6ZMP6</accession>
<evidence type="ECO:0000313" key="2">
    <source>
        <dbReference type="EMBL" id="UNO48374.1"/>
    </source>
</evidence>
<evidence type="ECO:0000256" key="1">
    <source>
        <dbReference type="SAM" id="MobiDB-lite"/>
    </source>
</evidence>
<evidence type="ECO:0000313" key="3">
    <source>
        <dbReference type="Proteomes" id="UP000829401"/>
    </source>
</evidence>